<feature type="domain" description="Tyr recombinase" evidence="2">
    <location>
        <begin position="225"/>
        <end position="402"/>
    </location>
</feature>
<dbReference type="Gene3D" id="1.10.443.10">
    <property type="entry name" value="Intergrase catalytic core"/>
    <property type="match status" value="1"/>
</dbReference>
<dbReference type="SUPFAM" id="SSF56349">
    <property type="entry name" value="DNA breaking-rejoining enzymes"/>
    <property type="match status" value="1"/>
</dbReference>
<dbReference type="Pfam" id="PF00589">
    <property type="entry name" value="Phage_integrase"/>
    <property type="match status" value="1"/>
</dbReference>
<gene>
    <name evidence="3" type="ORF">DRH29_04495</name>
</gene>
<comment type="caution">
    <text evidence="3">The sequence shown here is derived from an EMBL/GenBank/DDBJ whole genome shotgun (WGS) entry which is preliminary data.</text>
</comment>
<evidence type="ECO:0000256" key="1">
    <source>
        <dbReference type="ARBA" id="ARBA00023172"/>
    </source>
</evidence>
<organism evidence="3 4">
    <name type="scientific">candidate division Kazan bacterium</name>
    <dbReference type="NCBI Taxonomy" id="2202143"/>
    <lineage>
        <taxon>Bacteria</taxon>
        <taxon>Bacteria division Kazan-3B-28</taxon>
    </lineage>
</organism>
<dbReference type="InterPro" id="IPR013762">
    <property type="entry name" value="Integrase-like_cat_sf"/>
</dbReference>
<reference evidence="3 4" key="1">
    <citation type="submission" date="2018-06" db="EMBL/GenBank/DDBJ databases">
        <title>Extensive metabolic versatility and redundancy in microbially diverse, dynamic hydrothermal sediments.</title>
        <authorList>
            <person name="Dombrowski N."/>
            <person name="Teske A."/>
            <person name="Baker B.J."/>
        </authorList>
    </citation>
    <scope>NUCLEOTIDE SEQUENCE [LARGE SCALE GENOMIC DNA]</scope>
    <source>
        <strain evidence="3">B79_G16</strain>
    </source>
</reference>
<evidence type="ECO:0000313" key="3">
    <source>
        <dbReference type="EMBL" id="RLC36473.1"/>
    </source>
</evidence>
<keyword evidence="1" id="KW-0233">DNA recombination</keyword>
<evidence type="ECO:0000259" key="2">
    <source>
        <dbReference type="Pfam" id="PF00589"/>
    </source>
</evidence>
<dbReference type="InterPro" id="IPR011010">
    <property type="entry name" value="DNA_brk_join_enz"/>
</dbReference>
<sequence length="430" mass="50638">MVISKMETQIKKVELPQEFLNYVNKKLKEKSKRGRPHIIAKLGSLERVLEVLKDAWINNYGLNKLSKKYQVSKPTLWRFINECKIYQNQIIEYINYIEEIKPRDFKSFEIVKEWERKIRRSGHLSMLRLIPIMANVCGYRKKGQKPYVKGFKCPPQKFNLEKAQQFIDLYLKQHPNKTQLPRHIRQAIRHFLMVAQNINIPRGFGGQYGLSGEKESYGKYAHIRLSEQQIRQIREIMANDKEALEKGFDIGFEIGIQTCSRAFAIASIEVNKIQQIENLYIIRVFEPKVKEGETHLGKVGKYWTKYISKSLYQRIQEFIKQHPKRTLLFVDDAKIGLVDDWLNEFRAYMKKVYEQIGITEPYFYSHPIHSLRHAGAIRLLELTDWNYELVAKLGGWTTPQTLRDCYGAMPQDVLMRVVSKLEHQLDGLVN</sequence>
<dbReference type="GO" id="GO:0003677">
    <property type="term" value="F:DNA binding"/>
    <property type="evidence" value="ECO:0007669"/>
    <property type="project" value="InterPro"/>
</dbReference>
<proteinExistence type="predicted"/>
<evidence type="ECO:0000313" key="4">
    <source>
        <dbReference type="Proteomes" id="UP000281261"/>
    </source>
</evidence>
<protein>
    <recommendedName>
        <fullName evidence="2">Tyr recombinase domain-containing protein</fullName>
    </recommendedName>
</protein>
<dbReference type="EMBL" id="QMNG01000053">
    <property type="protein sequence ID" value="RLC36473.1"/>
    <property type="molecule type" value="Genomic_DNA"/>
</dbReference>
<dbReference type="InterPro" id="IPR002104">
    <property type="entry name" value="Integrase_catalytic"/>
</dbReference>
<dbReference type="AlphaFoldDB" id="A0A420ZBR0"/>
<accession>A0A420ZBR0</accession>
<dbReference type="Proteomes" id="UP000281261">
    <property type="component" value="Unassembled WGS sequence"/>
</dbReference>
<dbReference type="GO" id="GO:0006310">
    <property type="term" value="P:DNA recombination"/>
    <property type="evidence" value="ECO:0007669"/>
    <property type="project" value="UniProtKB-KW"/>
</dbReference>
<dbReference type="GO" id="GO:0015074">
    <property type="term" value="P:DNA integration"/>
    <property type="evidence" value="ECO:0007669"/>
    <property type="project" value="InterPro"/>
</dbReference>
<name>A0A420ZBR0_UNCK3</name>